<keyword evidence="2" id="KW-1185">Reference proteome</keyword>
<dbReference type="VEuPathDB" id="VectorBase:PPAI001466"/>
<sequence length="189" mass="18992">MGKMFNLVMFLLGMLITMSAGGIMMGMWSVKLGMGVMLLNMAVLLIRLLLSGGNGNNGGGGFTAGFNGGGGGLNGGGFINGGGAGNGGFFNGGGGGNGFNGNGNGGGMVMLPQGRVNFQIFSSQSPVIATMPTMLMGNLNGNGLVTTLQTGTANGVNNDRVEFLGNLVGVAPLNQNLANILNQVNRKKK</sequence>
<accession>A0A1B0D293</accession>
<dbReference type="VEuPathDB" id="VectorBase:PPAPM1_011683"/>
<proteinExistence type="predicted"/>
<dbReference type="AlphaFoldDB" id="A0A1B0D293"/>
<evidence type="ECO:0000313" key="1">
    <source>
        <dbReference type="EnsemblMetazoa" id="PPAI001466-PA"/>
    </source>
</evidence>
<organism evidence="1 2">
    <name type="scientific">Phlebotomus papatasi</name>
    <name type="common">Sandfly</name>
    <dbReference type="NCBI Taxonomy" id="29031"/>
    <lineage>
        <taxon>Eukaryota</taxon>
        <taxon>Metazoa</taxon>
        <taxon>Ecdysozoa</taxon>
        <taxon>Arthropoda</taxon>
        <taxon>Hexapoda</taxon>
        <taxon>Insecta</taxon>
        <taxon>Pterygota</taxon>
        <taxon>Neoptera</taxon>
        <taxon>Endopterygota</taxon>
        <taxon>Diptera</taxon>
        <taxon>Nematocera</taxon>
        <taxon>Psychodoidea</taxon>
        <taxon>Psychodidae</taxon>
        <taxon>Phlebotomus</taxon>
        <taxon>Phlebotomus</taxon>
    </lineage>
</organism>
<name>A0A1B0D293_PHLPP</name>
<reference evidence="1" key="1">
    <citation type="submission" date="2022-08" db="UniProtKB">
        <authorList>
            <consortium name="EnsemblMetazoa"/>
        </authorList>
    </citation>
    <scope>IDENTIFICATION</scope>
    <source>
        <strain evidence="1">Israel</strain>
    </source>
</reference>
<dbReference type="EMBL" id="AJVK01022646">
    <property type="status" value="NOT_ANNOTATED_CDS"/>
    <property type="molecule type" value="Genomic_DNA"/>
</dbReference>
<dbReference type="EnsemblMetazoa" id="PPAI001466-RA">
    <property type="protein sequence ID" value="PPAI001466-PA"/>
    <property type="gene ID" value="PPAI001466"/>
</dbReference>
<evidence type="ECO:0000313" key="2">
    <source>
        <dbReference type="Proteomes" id="UP000092462"/>
    </source>
</evidence>
<dbReference type="Proteomes" id="UP000092462">
    <property type="component" value="Unassembled WGS sequence"/>
</dbReference>
<protein>
    <submittedName>
        <fullName evidence="1">Uncharacterized protein</fullName>
    </submittedName>
</protein>